<feature type="binding site" evidence="7 8">
    <location>
        <begin position="27"/>
        <end position="31"/>
    </location>
    <ligand>
        <name>ATP</name>
        <dbReference type="ChEBI" id="CHEBI:30616"/>
    </ligand>
</feature>
<evidence type="ECO:0000256" key="5">
    <source>
        <dbReference type="ARBA" id="ARBA00022840"/>
    </source>
</evidence>
<feature type="short sequence motif" description="RDXXRA motif of the pArg binding pocket involved in allosteric regulation" evidence="7">
    <location>
        <begin position="338"/>
        <end position="343"/>
    </location>
</feature>
<sequence length="357" mass="40449">MSVHRFIEQAASDWMKGEGPNSDIVISSRIRIARNLHEYVFPIRATHEKSNMVLRELLQAARELDTHDFGNFEWFTMRELNELEKQLLVEKHLISQQLANHSRNGGVVLSDNESISIMINEEDHLRIQCMLPGLQLLEAWDLAGQIDDVFESQLDYAYDEKIGYLTSCTTNVGTGIRASVMLHLPALVITEQLNPIFFAINQIGLAVRGMYGEGSEPFGNIFQISNQITLGKSEEEIIHTLNGVVNEIVEQERMARKRLLAESGIRMINHISRSFGILSFATMIDSKEAAQRISDVRLGVDLDIIRGVSTSTLNELMVMTQPAFIQQFAGKEMNTEDRDVYRAKIIRESLASRNLEK</sequence>
<evidence type="ECO:0000256" key="7">
    <source>
        <dbReference type="HAMAP-Rule" id="MF_00602"/>
    </source>
</evidence>
<dbReference type="InterPro" id="IPR023660">
    <property type="entry name" value="Arg_Kinase"/>
</dbReference>
<dbReference type="EC" id="2.7.14.1" evidence="7"/>
<evidence type="ECO:0000256" key="3">
    <source>
        <dbReference type="ARBA" id="ARBA00022741"/>
    </source>
</evidence>
<keyword evidence="1 7" id="KW-0021">Allosteric enzyme</keyword>
<dbReference type="PROSITE" id="PS51510">
    <property type="entry name" value="PHOSPHAGEN_KINASE_C"/>
    <property type="match status" value="1"/>
</dbReference>
<evidence type="ECO:0000313" key="11">
    <source>
        <dbReference type="Proteomes" id="UP001164718"/>
    </source>
</evidence>
<feature type="binding site" evidence="8">
    <location>
        <begin position="208"/>
        <end position="213"/>
    </location>
    <ligand>
        <name>ATP</name>
        <dbReference type="ChEBI" id="CHEBI:30616"/>
    </ligand>
</feature>
<dbReference type="InterPro" id="IPR022414">
    <property type="entry name" value="ATP-guanido_PTrfase_cat"/>
</dbReference>
<feature type="domain" description="Phosphagen kinase C-terminal" evidence="9">
    <location>
        <begin position="24"/>
        <end position="255"/>
    </location>
</feature>
<keyword evidence="4 7" id="KW-0418">Kinase</keyword>
<evidence type="ECO:0000256" key="8">
    <source>
        <dbReference type="PROSITE-ProRule" id="PRU00843"/>
    </source>
</evidence>
<dbReference type="PANTHER" id="PTHR11547:SF38">
    <property type="entry name" value="ARGININE KINASE 1-RELATED"/>
    <property type="match status" value="1"/>
</dbReference>
<dbReference type="PANTHER" id="PTHR11547">
    <property type="entry name" value="ARGININE OR CREATINE KINASE"/>
    <property type="match status" value="1"/>
</dbReference>
<accession>A0A9E8LSP7</accession>
<keyword evidence="2 7" id="KW-0808">Transferase</keyword>
<dbReference type="GO" id="GO:0005615">
    <property type="term" value="C:extracellular space"/>
    <property type="evidence" value="ECO:0007669"/>
    <property type="project" value="TreeGrafter"/>
</dbReference>
<comment type="catalytic activity">
    <reaction evidence="6 7">
        <text>L-arginyl-[protein] + ATP = N(omega)-phospho-L-arginyl-[protein] + ADP + H(+)</text>
        <dbReference type="Rhea" id="RHEA:43384"/>
        <dbReference type="Rhea" id="RHEA-COMP:10532"/>
        <dbReference type="Rhea" id="RHEA-COMP:10533"/>
        <dbReference type="ChEBI" id="CHEBI:15378"/>
        <dbReference type="ChEBI" id="CHEBI:29965"/>
        <dbReference type="ChEBI" id="CHEBI:30616"/>
        <dbReference type="ChEBI" id="CHEBI:83226"/>
        <dbReference type="ChEBI" id="CHEBI:456216"/>
        <dbReference type="EC" id="2.7.14.1"/>
    </reaction>
</comment>
<dbReference type="FunFam" id="3.30.590.10:FF:000007">
    <property type="entry name" value="Protein-arginine kinase"/>
    <property type="match status" value="1"/>
</dbReference>
<evidence type="ECO:0000259" key="9">
    <source>
        <dbReference type="PROSITE" id="PS51510"/>
    </source>
</evidence>
<dbReference type="GO" id="GO:0004111">
    <property type="term" value="F:creatine kinase activity"/>
    <property type="evidence" value="ECO:0007669"/>
    <property type="project" value="InterPro"/>
</dbReference>
<dbReference type="CDD" id="cd07930">
    <property type="entry name" value="bacterial_phosphagen_kinase"/>
    <property type="match status" value="1"/>
</dbReference>
<reference evidence="10" key="1">
    <citation type="submission" date="2022-09" db="EMBL/GenBank/DDBJ databases">
        <title>Complete Genomes of Fervidibacillus albus and Fervidibacillus halotolerans isolated from tidal flat sediments.</title>
        <authorList>
            <person name="Kwon K.K."/>
            <person name="Yang S.-H."/>
            <person name="Park M.J."/>
            <person name="Oh H.-M."/>
        </authorList>
    </citation>
    <scope>NUCLEOTIDE SEQUENCE</scope>
    <source>
        <strain evidence="10">MEBiC13591</strain>
    </source>
</reference>
<dbReference type="InterPro" id="IPR014746">
    <property type="entry name" value="Gln_synth/guanido_kin_cat_dom"/>
</dbReference>
<feature type="binding site" evidence="7 8">
    <location>
        <position position="92"/>
    </location>
    <ligand>
        <name>ATP</name>
        <dbReference type="ChEBI" id="CHEBI:30616"/>
    </ligand>
</feature>
<keyword evidence="11" id="KW-1185">Reference proteome</keyword>
<dbReference type="Proteomes" id="UP001164718">
    <property type="component" value="Chromosome"/>
</dbReference>
<protein>
    <recommendedName>
        <fullName evidence="7">Protein-arginine kinase</fullName>
        <ecNumber evidence="7">2.7.14.1</ecNumber>
    </recommendedName>
</protein>
<dbReference type="Pfam" id="PF00217">
    <property type="entry name" value="ATP-gua_Ptrans"/>
    <property type="match status" value="1"/>
</dbReference>
<dbReference type="GO" id="GO:1990424">
    <property type="term" value="F:protein arginine kinase activity"/>
    <property type="evidence" value="ECO:0007669"/>
    <property type="project" value="UniProtKB-EC"/>
</dbReference>
<dbReference type="NCBIfam" id="NF002194">
    <property type="entry name" value="PRK01059.1-4"/>
    <property type="match status" value="1"/>
</dbReference>
<evidence type="ECO:0000256" key="6">
    <source>
        <dbReference type="ARBA" id="ARBA00051816"/>
    </source>
</evidence>
<keyword evidence="5 7" id="KW-0067">ATP-binding</keyword>
<dbReference type="GO" id="GO:0005524">
    <property type="term" value="F:ATP binding"/>
    <property type="evidence" value="ECO:0007669"/>
    <property type="project" value="UniProtKB-UniRule"/>
</dbReference>
<dbReference type="SUPFAM" id="SSF55931">
    <property type="entry name" value="Glutamine synthetase/guanido kinase"/>
    <property type="match status" value="1"/>
</dbReference>
<comment type="similarity">
    <text evidence="7 8">Belongs to the ATP:guanido phosphotransferase family.</text>
</comment>
<comment type="caution">
    <text evidence="7">Lacks conserved residue(s) required for the propagation of feature annotation.</text>
</comment>
<dbReference type="AlphaFoldDB" id="A0A9E8LSP7"/>
<evidence type="ECO:0000256" key="4">
    <source>
        <dbReference type="ARBA" id="ARBA00022777"/>
    </source>
</evidence>
<dbReference type="HAMAP" id="MF_00602">
    <property type="entry name" value="Prot_Arg_kinase"/>
    <property type="match status" value="1"/>
</dbReference>
<comment type="function">
    <text evidence="7">Catalyzes the specific phosphorylation of arginine residues in a large number of proteins. Is part of the bacterial stress response system. Protein arginine phosphorylation has a physiologically important role and is involved in the regulation of many critical cellular processes, such as protein homeostasis, motility, competence, and stringent and stress responses, by regulating gene expression and protein activity.</text>
</comment>
<dbReference type="RefSeq" id="WP_275416594.1">
    <property type="nucleotide sequence ID" value="NZ_CP106878.1"/>
</dbReference>
<dbReference type="Gene3D" id="3.30.590.10">
    <property type="entry name" value="Glutamine synthetase/guanido kinase, catalytic domain"/>
    <property type="match status" value="1"/>
</dbReference>
<dbReference type="KEGG" id="faf:OE104_09325"/>
<keyword evidence="3 7" id="KW-0547">Nucleotide-binding</keyword>
<name>A0A9E8LSP7_9BACI</name>
<proteinExistence type="inferred from homology"/>
<dbReference type="InterPro" id="IPR000749">
    <property type="entry name" value="ATP-guanido_PTrfase"/>
</dbReference>
<feature type="binding site" evidence="7 8">
    <location>
        <position position="126"/>
    </location>
    <ligand>
        <name>ATP</name>
        <dbReference type="ChEBI" id="CHEBI:30616"/>
    </ligand>
</feature>
<comment type="activity regulation">
    <text evidence="7">Appears to be allosterically activated by the binding of pArg-containing polypeptides to the pArg-binding pocket localized in the C-terminal domain of McsB.</text>
</comment>
<evidence type="ECO:0000256" key="2">
    <source>
        <dbReference type="ARBA" id="ARBA00022679"/>
    </source>
</evidence>
<evidence type="ECO:0000313" key="10">
    <source>
        <dbReference type="EMBL" id="WAA08812.1"/>
    </source>
</evidence>
<dbReference type="GO" id="GO:0046314">
    <property type="term" value="P:phosphocreatine biosynthetic process"/>
    <property type="evidence" value="ECO:0007669"/>
    <property type="project" value="InterPro"/>
</dbReference>
<feature type="binding site" evidence="7 8">
    <location>
        <begin position="177"/>
        <end position="181"/>
    </location>
    <ligand>
        <name>ATP</name>
        <dbReference type="ChEBI" id="CHEBI:30616"/>
    </ligand>
</feature>
<gene>
    <name evidence="7" type="primary">mcsB</name>
    <name evidence="10" type="ORF">OE104_09325</name>
</gene>
<evidence type="ECO:0000256" key="1">
    <source>
        <dbReference type="ARBA" id="ARBA00022533"/>
    </source>
</evidence>
<dbReference type="EMBL" id="CP106878">
    <property type="protein sequence ID" value="WAA08812.1"/>
    <property type="molecule type" value="Genomic_DNA"/>
</dbReference>
<organism evidence="10 11">
    <name type="scientific">Fervidibacillus albus</name>
    <dbReference type="NCBI Taxonomy" id="2980026"/>
    <lineage>
        <taxon>Bacteria</taxon>
        <taxon>Bacillati</taxon>
        <taxon>Bacillota</taxon>
        <taxon>Bacilli</taxon>
        <taxon>Bacillales</taxon>
        <taxon>Bacillaceae</taxon>
        <taxon>Fervidibacillus</taxon>
    </lineage>
</organism>